<dbReference type="PANTHER" id="PTHR23542:SF1">
    <property type="entry name" value="MAJOR FACILITATOR SUPERFAMILY (MFS) PROFILE DOMAIN-CONTAINING PROTEIN"/>
    <property type="match status" value="1"/>
</dbReference>
<evidence type="ECO:0000313" key="3">
    <source>
        <dbReference type="Proteomes" id="UP000008394"/>
    </source>
</evidence>
<protein>
    <submittedName>
        <fullName evidence="2">Transporter, MFS superfamily</fullName>
    </submittedName>
</protein>
<dbReference type="Proteomes" id="UP000008394">
    <property type="component" value="Chromosome"/>
</dbReference>
<keyword evidence="1" id="KW-0812">Transmembrane</keyword>
<gene>
    <name evidence="2" type="ORF">BALAC2494_00888</name>
</gene>
<feature type="transmembrane region" description="Helical" evidence="1">
    <location>
        <begin position="101"/>
        <end position="120"/>
    </location>
</feature>
<dbReference type="SUPFAM" id="SSF103473">
    <property type="entry name" value="MFS general substrate transporter"/>
    <property type="match status" value="1"/>
</dbReference>
<feature type="transmembrane region" description="Helical" evidence="1">
    <location>
        <begin position="65"/>
        <end position="89"/>
    </location>
</feature>
<proteinExistence type="predicted"/>
<sequence length="481" mass="51679">MVVSRKERHMSLLQGVKDVNHRIFGGYAELLRIPHAARFTVGSVIACMPFPMVGMTMTIMTQQYYGNYSLAGALTAVQAIAGAVVGPLLGTLVDRFGQRQVSIPTIVIWMLAAVSFVTCVRAQVTPWILFCIVPFFAAVPPWGAMSRARWTYLMGNDRAGVNRALSLSGVFDEAMWVVGNPLASTLAVISGFLAMSFTGICVLIGALMFLTEMTTCPPSQSDLAREAGVSRKEFREREAEKAKELRAQTAAEDARVHAKSQGLSDAEVEAAGKAAYERSMSGIKDSIWGPGLIAVCATWFGLGAFQSAAGISIIAFATEANMKQYTGFVFACFSISSLTGALLYGAKNWTIPLWKRFYVCLAVLNIGIGSFLFARHLWVIMVIYLIIGVCQSPTWINGNQLMLHLVPQTRFTEGMAWMGAMNSIGASAGSAVAGVFIDRAGSHGGFAVVTALAFVSLAIALLGFKQIKTSTETPVLTEISA</sequence>
<feature type="transmembrane region" description="Helical" evidence="1">
    <location>
        <begin position="127"/>
        <end position="145"/>
    </location>
</feature>
<dbReference type="PANTHER" id="PTHR23542">
    <property type="match status" value="1"/>
</dbReference>
<evidence type="ECO:0000256" key="1">
    <source>
        <dbReference type="SAM" id="Phobius"/>
    </source>
</evidence>
<feature type="transmembrane region" description="Helical" evidence="1">
    <location>
        <begin position="328"/>
        <end position="346"/>
    </location>
</feature>
<feature type="transmembrane region" description="Helical" evidence="1">
    <location>
        <begin position="443"/>
        <end position="464"/>
    </location>
</feature>
<feature type="transmembrane region" description="Helical" evidence="1">
    <location>
        <begin position="416"/>
        <end position="437"/>
    </location>
</feature>
<dbReference type="Gene3D" id="1.20.1250.20">
    <property type="entry name" value="MFS general substrate transporter like domains"/>
    <property type="match status" value="1"/>
</dbReference>
<name>A0A806FW11_BIFAN</name>
<feature type="transmembrane region" description="Helical" evidence="1">
    <location>
        <begin position="186"/>
        <end position="210"/>
    </location>
</feature>
<dbReference type="Pfam" id="PF07690">
    <property type="entry name" value="MFS_1"/>
    <property type="match status" value="1"/>
</dbReference>
<keyword evidence="1" id="KW-1133">Transmembrane helix</keyword>
<dbReference type="EMBL" id="CP002915">
    <property type="protein sequence ID" value="AEK29690.1"/>
    <property type="molecule type" value="Genomic_DNA"/>
</dbReference>
<dbReference type="GO" id="GO:0022857">
    <property type="term" value="F:transmembrane transporter activity"/>
    <property type="evidence" value="ECO:0007669"/>
    <property type="project" value="InterPro"/>
</dbReference>
<reference evidence="2 3" key="1">
    <citation type="journal article" date="2011" name="J. Bacteriol.">
        <title>Genome Sequence of the Probiotic Strain Bifidobacterium animalis subsp. lactis CNCM I-2494.</title>
        <authorList>
            <person name="Chervaux C."/>
            <person name="Grimaldi C."/>
            <person name="Bolotin A."/>
            <person name="Quinquis B."/>
            <person name="Legrain-Raspaud S."/>
            <person name="van Hylckama Vlieg J.E."/>
            <person name="Denariaz G."/>
            <person name="Smokvina T."/>
        </authorList>
    </citation>
    <scope>NUCLEOTIDE SEQUENCE [LARGE SCALE GENOMIC DNA]</scope>
    <source>
        <strain evidence="2 3">CNCM I-2494</strain>
    </source>
</reference>
<accession>A0A806FW11</accession>
<dbReference type="KEGG" id="bnm:BALAC2494_00888"/>
<dbReference type="InterPro" id="IPR036259">
    <property type="entry name" value="MFS_trans_sf"/>
</dbReference>
<feature type="transmembrane region" description="Helical" evidence="1">
    <location>
        <begin position="353"/>
        <end position="372"/>
    </location>
</feature>
<dbReference type="InterPro" id="IPR011701">
    <property type="entry name" value="MFS"/>
</dbReference>
<evidence type="ECO:0000313" key="2">
    <source>
        <dbReference type="EMBL" id="AEK29690.1"/>
    </source>
</evidence>
<feature type="transmembrane region" description="Helical" evidence="1">
    <location>
        <begin position="287"/>
        <end position="316"/>
    </location>
</feature>
<keyword evidence="1" id="KW-0472">Membrane</keyword>
<dbReference type="AlphaFoldDB" id="A0A806FW11"/>
<organism evidence="2 3">
    <name type="scientific">Bifidobacterium animalis subsp. lactis CNCM I-2494</name>
    <dbReference type="NCBI Taxonomy" id="1042403"/>
    <lineage>
        <taxon>Bacteria</taxon>
        <taxon>Bacillati</taxon>
        <taxon>Actinomycetota</taxon>
        <taxon>Actinomycetes</taxon>
        <taxon>Bifidobacteriales</taxon>
        <taxon>Bifidobacteriaceae</taxon>
        <taxon>Bifidobacterium</taxon>
    </lineage>
</organism>